<keyword evidence="5" id="KW-0143">Chaperone</keyword>
<evidence type="ECO:0000313" key="12">
    <source>
        <dbReference type="EMBL" id="MCH8615233.1"/>
    </source>
</evidence>
<dbReference type="GO" id="GO:0003755">
    <property type="term" value="F:peptidyl-prolyl cis-trans isomerase activity"/>
    <property type="evidence" value="ECO:0007669"/>
    <property type="project" value="UniProtKB-EC"/>
</dbReference>
<evidence type="ECO:0000256" key="3">
    <source>
        <dbReference type="ARBA" id="ARBA00022764"/>
    </source>
</evidence>
<dbReference type="PROSITE" id="PS50198">
    <property type="entry name" value="PPIC_PPIASE_2"/>
    <property type="match status" value="1"/>
</dbReference>
<dbReference type="Gene3D" id="3.10.50.40">
    <property type="match status" value="1"/>
</dbReference>
<evidence type="ECO:0000256" key="5">
    <source>
        <dbReference type="ARBA" id="ARBA00023186"/>
    </source>
</evidence>
<keyword evidence="6 9" id="KW-0413">Isomerase</keyword>
<dbReference type="InterPro" id="IPR046357">
    <property type="entry name" value="PPIase_dom_sf"/>
</dbReference>
<evidence type="ECO:0000256" key="9">
    <source>
        <dbReference type="PROSITE-ProRule" id="PRU00278"/>
    </source>
</evidence>
<accession>A0ABS9VJU7</accession>
<dbReference type="InterPro" id="IPR050280">
    <property type="entry name" value="OMP_Chaperone_SurA"/>
</dbReference>
<dbReference type="SUPFAM" id="SSF54534">
    <property type="entry name" value="FKBP-like"/>
    <property type="match status" value="1"/>
</dbReference>
<evidence type="ECO:0000256" key="1">
    <source>
        <dbReference type="ARBA" id="ARBA00018370"/>
    </source>
</evidence>
<reference evidence="12 13" key="1">
    <citation type="submission" date="2022-03" db="EMBL/GenBank/DDBJ databases">
        <authorList>
            <person name="Jo J.-H."/>
            <person name="Im W.-T."/>
        </authorList>
    </citation>
    <scope>NUCLEOTIDE SEQUENCE [LARGE SCALE GENOMIC DNA]</scope>
    <source>
        <strain evidence="12 13">SM33</strain>
    </source>
</reference>
<proteinExistence type="predicted"/>
<feature type="signal peptide" evidence="10">
    <location>
        <begin position="1"/>
        <end position="29"/>
    </location>
</feature>
<keyword evidence="13" id="KW-1185">Reference proteome</keyword>
<feature type="domain" description="PpiC" evidence="11">
    <location>
        <begin position="206"/>
        <end position="303"/>
    </location>
</feature>
<dbReference type="Proteomes" id="UP001203058">
    <property type="component" value="Unassembled WGS sequence"/>
</dbReference>
<organism evidence="12 13">
    <name type="scientific">Sphingomonas telluris</name>
    <dbReference type="NCBI Taxonomy" id="2907998"/>
    <lineage>
        <taxon>Bacteria</taxon>
        <taxon>Pseudomonadati</taxon>
        <taxon>Pseudomonadota</taxon>
        <taxon>Alphaproteobacteria</taxon>
        <taxon>Sphingomonadales</taxon>
        <taxon>Sphingomonadaceae</taxon>
        <taxon>Sphingomonas</taxon>
    </lineage>
</organism>
<name>A0ABS9VJU7_9SPHN</name>
<dbReference type="RefSeq" id="WP_241445952.1">
    <property type="nucleotide sequence ID" value="NZ_JAKZHW010000001.1"/>
</dbReference>
<keyword evidence="3" id="KW-0574">Periplasm</keyword>
<evidence type="ECO:0000259" key="11">
    <source>
        <dbReference type="PROSITE" id="PS50198"/>
    </source>
</evidence>
<dbReference type="InterPro" id="IPR015391">
    <property type="entry name" value="SurA_N"/>
</dbReference>
<dbReference type="SUPFAM" id="SSF109998">
    <property type="entry name" value="Triger factor/SurA peptide-binding domain-like"/>
    <property type="match status" value="1"/>
</dbReference>
<keyword evidence="4 9" id="KW-0697">Rotamase</keyword>
<evidence type="ECO:0000256" key="7">
    <source>
        <dbReference type="ARBA" id="ARBA00030642"/>
    </source>
</evidence>
<dbReference type="PANTHER" id="PTHR47637">
    <property type="entry name" value="CHAPERONE SURA"/>
    <property type="match status" value="1"/>
</dbReference>
<dbReference type="InterPro" id="IPR000297">
    <property type="entry name" value="PPIase_PpiC"/>
</dbReference>
<sequence>MSAAFDFFPVRARYAAAAFALAVATTAAAQNAADAGPAQPNSTSALRLPENPQIFGAAMPSVVKATAIVNGEVITQTDVDQRLALLAIANDGKLPTDQMEALRQQVLRNLIDESLQIQAAKAAEIKVTDKDIDRTLERVAGNVKMNSAQLGDYLKNNNSSVRSLRRQIQGEIAWRRLQQQKIESSVNVGDEEVKAVLERLNAAKGTQEYKVGEIFLSASPATMQQAMANAGKIIEQLRQGASFAGYARQYSEASTAAVGGDLGWVRPEQLPDQLSNVLRQMNTGQVSAPIPVPGGVSIIAVLDSRKILGADPRNAVLSLKQVSITFPAGTTRPQAEARVAKFAEAARNVGGCGGADKIAAEFNGEVVQSDQIRLRDLPPALQEIMLPLQVGQATRPFGSIEEGVRTLVICGRDEADASAPTFDQVYNQISEERVNTRARRYLRDLRRDAVIEFR</sequence>
<gene>
    <name evidence="12" type="ORF">LZ016_03825</name>
</gene>
<dbReference type="Gene3D" id="1.10.4030.10">
    <property type="entry name" value="Porin chaperone SurA, peptide-binding domain"/>
    <property type="match status" value="1"/>
</dbReference>
<keyword evidence="2 10" id="KW-0732">Signal</keyword>
<feature type="chain" id="PRO_5045758913" description="Parvulin-like PPIase" evidence="10">
    <location>
        <begin position="30"/>
        <end position="454"/>
    </location>
</feature>
<comment type="caution">
    <text evidence="12">The sequence shown here is derived from an EMBL/GenBank/DDBJ whole genome shotgun (WGS) entry which is preliminary data.</text>
</comment>
<dbReference type="InterPro" id="IPR027304">
    <property type="entry name" value="Trigger_fact/SurA_dom_sf"/>
</dbReference>
<evidence type="ECO:0000256" key="6">
    <source>
        <dbReference type="ARBA" id="ARBA00023235"/>
    </source>
</evidence>
<dbReference type="Pfam" id="PF00639">
    <property type="entry name" value="Rotamase"/>
    <property type="match status" value="1"/>
</dbReference>
<evidence type="ECO:0000256" key="8">
    <source>
        <dbReference type="ARBA" id="ARBA00031484"/>
    </source>
</evidence>
<dbReference type="EMBL" id="JAKZHW010000001">
    <property type="protein sequence ID" value="MCH8615233.1"/>
    <property type="molecule type" value="Genomic_DNA"/>
</dbReference>
<dbReference type="PANTHER" id="PTHR47637:SF1">
    <property type="entry name" value="CHAPERONE SURA"/>
    <property type="match status" value="1"/>
</dbReference>
<evidence type="ECO:0000256" key="2">
    <source>
        <dbReference type="ARBA" id="ARBA00022729"/>
    </source>
</evidence>
<dbReference type="Pfam" id="PF09312">
    <property type="entry name" value="SurA_N"/>
    <property type="match status" value="1"/>
</dbReference>
<evidence type="ECO:0000256" key="4">
    <source>
        <dbReference type="ARBA" id="ARBA00023110"/>
    </source>
</evidence>
<protein>
    <recommendedName>
        <fullName evidence="1">Parvulin-like PPIase</fullName>
    </recommendedName>
    <alternativeName>
        <fullName evidence="7">Peptidyl-prolyl cis-trans isomerase plp</fullName>
    </alternativeName>
    <alternativeName>
        <fullName evidence="8">Rotamase plp</fullName>
    </alternativeName>
</protein>
<evidence type="ECO:0000313" key="13">
    <source>
        <dbReference type="Proteomes" id="UP001203058"/>
    </source>
</evidence>
<evidence type="ECO:0000256" key="10">
    <source>
        <dbReference type="SAM" id="SignalP"/>
    </source>
</evidence>